<feature type="region of interest" description="Disordered" evidence="11">
    <location>
        <begin position="1"/>
        <end position="105"/>
    </location>
</feature>
<evidence type="ECO:0000313" key="15">
    <source>
        <dbReference type="EMBL" id="GHC47827.1"/>
    </source>
</evidence>
<feature type="binding site" evidence="10">
    <location>
        <begin position="402"/>
        <end position="406"/>
    </location>
    <ligand>
        <name>GTP</name>
        <dbReference type="ChEBI" id="CHEBI:37565"/>
    </ligand>
</feature>
<keyword evidence="7 10" id="KW-0675">Receptor</keyword>
<dbReference type="FunFam" id="1.20.120.140:FF:000002">
    <property type="entry name" value="Signal recognition particle receptor FtsY"/>
    <property type="match status" value="1"/>
</dbReference>
<evidence type="ECO:0000256" key="10">
    <source>
        <dbReference type="HAMAP-Rule" id="MF_00920"/>
    </source>
</evidence>
<keyword evidence="16" id="KW-1185">Reference proteome</keyword>
<dbReference type="Gene3D" id="1.20.120.140">
    <property type="entry name" value="Signal recognition particle SRP54, nucleotide-binding domain"/>
    <property type="match status" value="1"/>
</dbReference>
<evidence type="ECO:0000256" key="4">
    <source>
        <dbReference type="ARBA" id="ARBA00022801"/>
    </source>
</evidence>
<evidence type="ECO:0000256" key="8">
    <source>
        <dbReference type="ARBA" id="ARBA00048027"/>
    </source>
</evidence>
<gene>
    <name evidence="10" type="primary">ftsY</name>
    <name evidence="15" type="ORF">GCM10010096_19070</name>
</gene>
<comment type="caution">
    <text evidence="15">The sequence shown here is derived from an EMBL/GenBank/DDBJ whole genome shotgun (WGS) entry which is preliminary data.</text>
</comment>
<evidence type="ECO:0000259" key="13">
    <source>
        <dbReference type="SMART" id="SM00962"/>
    </source>
</evidence>
<sequence>MFSFFKRKKAKPEPQVTQTELTEPLSPVESESQTDLAAIPPAVSHEQSTSASPPAAQADSQAEGRAASESTPVPLEVPTPAPASVPVPDVQPVSEPATTPEVVPVREPAPTIVPVPEVTPVPEIAPVPEVSPVPVPEIAPVPESIPAPNPEFVPVPEPEVVPTPAPDVVPAPEPEIVPTPEPEPEPEPVPAPVPESQPESEPVRTPEPEALAPVVTKTSWMSRLKQGLSRTGQSLSSLFVGAKVDEALFEELEDALLMADAGVEATEKLITALRARVRKEKVADATQVKQILRDILTDHLKPLEKSFPLDSAKPLVVMIAGVNGAGKTTSIGKLAHTFQEQGAKVLLAAGDTFRAAAREQLIEWGTRNNVSVIAQDGGDPAAVAFDAVHAGRARDMGVVMVDTAGRLPTQLHLMEELKKIKRVIGKADGQAPHEILLVVDGNTGQNAISQIRAFDAALGLTGLVVTKLDGTAKGGTLAAVAACAQGVRPIPVYWIGVGEGMQDLQAFVAYEFASAVLGMSD</sequence>
<comment type="subunit">
    <text evidence="10">Part of the signal recognition particle protein translocation system, which is composed of SRP and FtsY. SRP is a ribonucleoprotein composed of Ffh and a 4.5S RNA molecule.</text>
</comment>
<keyword evidence="5 10" id="KW-0342">GTP-binding</keyword>
<dbReference type="SUPFAM" id="SSF47364">
    <property type="entry name" value="Domain of the SRP/SRP receptor G-proteins"/>
    <property type="match status" value="1"/>
</dbReference>
<evidence type="ECO:0000256" key="6">
    <source>
        <dbReference type="ARBA" id="ARBA00023136"/>
    </source>
</evidence>
<keyword evidence="1 10" id="KW-1003">Cell membrane</keyword>
<dbReference type="InterPro" id="IPR042101">
    <property type="entry name" value="SRP54_N_sf"/>
</dbReference>
<feature type="compositionally biased region" description="Basic residues" evidence="11">
    <location>
        <begin position="1"/>
        <end position="10"/>
    </location>
</feature>
<evidence type="ECO:0000313" key="16">
    <source>
        <dbReference type="Proteomes" id="UP000608923"/>
    </source>
</evidence>
<feature type="region of interest" description="Disordered" evidence="11">
    <location>
        <begin position="156"/>
        <end position="207"/>
    </location>
</feature>
<dbReference type="GO" id="GO:0003924">
    <property type="term" value="F:GTPase activity"/>
    <property type="evidence" value="ECO:0007669"/>
    <property type="project" value="UniProtKB-UniRule"/>
</dbReference>
<evidence type="ECO:0000256" key="1">
    <source>
        <dbReference type="ARBA" id="ARBA00022475"/>
    </source>
</evidence>
<comment type="subcellular location">
    <subcellularLocation>
        <location evidence="10">Cell membrane</location>
        <topology evidence="10">Peripheral membrane protein</topology>
        <orientation evidence="10">Cytoplasmic side</orientation>
    </subcellularLocation>
    <subcellularLocation>
        <location evidence="10">Cytoplasm</location>
    </subcellularLocation>
</comment>
<evidence type="ECO:0000256" key="5">
    <source>
        <dbReference type="ARBA" id="ARBA00023134"/>
    </source>
</evidence>
<dbReference type="Gene3D" id="3.40.50.300">
    <property type="entry name" value="P-loop containing nucleotide triphosphate hydrolases"/>
    <property type="match status" value="1"/>
</dbReference>
<feature type="binding site" evidence="10">
    <location>
        <begin position="321"/>
        <end position="328"/>
    </location>
    <ligand>
        <name>GTP</name>
        <dbReference type="ChEBI" id="CHEBI:37565"/>
    </ligand>
</feature>
<dbReference type="AlphaFoldDB" id="A0A8H9M8N7"/>
<dbReference type="InterPro" id="IPR000897">
    <property type="entry name" value="SRP54_GTPase_dom"/>
</dbReference>
<feature type="compositionally biased region" description="Low complexity" evidence="11">
    <location>
        <begin position="86"/>
        <end position="96"/>
    </location>
</feature>
<feature type="binding site" evidence="10">
    <location>
        <begin position="466"/>
        <end position="469"/>
    </location>
    <ligand>
        <name>GTP</name>
        <dbReference type="ChEBI" id="CHEBI:37565"/>
    </ligand>
</feature>
<feature type="compositionally biased region" description="Pro residues" evidence="11">
    <location>
        <begin position="75"/>
        <end position="85"/>
    </location>
</feature>
<comment type="similarity">
    <text evidence="10">Belongs to the GTP-binding SRP family. FtsY subfamily.</text>
</comment>
<accession>A0A8H9M8N7</accession>
<keyword evidence="2 10" id="KW-0963">Cytoplasm</keyword>
<dbReference type="InterPro" id="IPR013822">
    <property type="entry name" value="Signal_recog_particl_SRP54_hlx"/>
</dbReference>
<dbReference type="NCBIfam" id="TIGR00064">
    <property type="entry name" value="ftsY"/>
    <property type="match status" value="1"/>
</dbReference>
<feature type="domain" description="AAA+ ATPase" evidence="12">
    <location>
        <begin position="313"/>
        <end position="491"/>
    </location>
</feature>
<comment type="catalytic activity">
    <reaction evidence="8 10">
        <text>GTP + H2O = GDP + phosphate + H(+)</text>
        <dbReference type="Rhea" id="RHEA:19669"/>
        <dbReference type="ChEBI" id="CHEBI:15377"/>
        <dbReference type="ChEBI" id="CHEBI:15378"/>
        <dbReference type="ChEBI" id="CHEBI:37565"/>
        <dbReference type="ChEBI" id="CHEBI:43474"/>
        <dbReference type="ChEBI" id="CHEBI:58189"/>
        <dbReference type="EC" id="3.6.5.4"/>
    </reaction>
</comment>
<evidence type="ECO:0000256" key="2">
    <source>
        <dbReference type="ARBA" id="ARBA00022490"/>
    </source>
</evidence>
<dbReference type="GO" id="GO:0005737">
    <property type="term" value="C:cytoplasm"/>
    <property type="evidence" value="ECO:0007669"/>
    <property type="project" value="UniProtKB-SubCell"/>
</dbReference>
<reference evidence="16" key="1">
    <citation type="journal article" date="2019" name="Int. J. Syst. Evol. Microbiol.">
        <title>The Global Catalogue of Microorganisms (GCM) 10K type strain sequencing project: providing services to taxonomists for standard genome sequencing and annotation.</title>
        <authorList>
            <consortium name="The Broad Institute Genomics Platform"/>
            <consortium name="The Broad Institute Genome Sequencing Center for Infectious Disease"/>
            <person name="Wu L."/>
            <person name="Ma J."/>
        </authorList>
    </citation>
    <scope>NUCLEOTIDE SEQUENCE [LARGE SCALE GENOMIC DNA]</scope>
    <source>
        <strain evidence="16">KCTC 42083</strain>
    </source>
</reference>
<feature type="domain" description="Signal recognition particle SRP54 helical bundle" evidence="14">
    <location>
        <begin position="224"/>
        <end position="300"/>
    </location>
</feature>
<evidence type="ECO:0000259" key="12">
    <source>
        <dbReference type="SMART" id="SM00382"/>
    </source>
</evidence>
<feature type="compositionally biased region" description="Low complexity" evidence="11">
    <location>
        <begin position="47"/>
        <end position="61"/>
    </location>
</feature>
<dbReference type="Pfam" id="PF02881">
    <property type="entry name" value="SRP54_N"/>
    <property type="match status" value="1"/>
</dbReference>
<evidence type="ECO:0000256" key="9">
    <source>
        <dbReference type="ARBA" id="ARBA00053570"/>
    </source>
</evidence>
<dbReference type="GO" id="GO:0005886">
    <property type="term" value="C:plasma membrane"/>
    <property type="evidence" value="ECO:0007669"/>
    <property type="project" value="UniProtKB-SubCell"/>
</dbReference>
<dbReference type="SMART" id="SM00963">
    <property type="entry name" value="SRP54_N"/>
    <property type="match status" value="1"/>
</dbReference>
<evidence type="ECO:0000256" key="11">
    <source>
        <dbReference type="SAM" id="MobiDB-lite"/>
    </source>
</evidence>
<evidence type="ECO:0000256" key="7">
    <source>
        <dbReference type="ARBA" id="ARBA00023170"/>
    </source>
</evidence>
<dbReference type="SMART" id="SM00382">
    <property type="entry name" value="AAA"/>
    <property type="match status" value="1"/>
</dbReference>
<dbReference type="InterPro" id="IPR003593">
    <property type="entry name" value="AAA+_ATPase"/>
</dbReference>
<dbReference type="PANTHER" id="PTHR43134:SF1">
    <property type="entry name" value="SIGNAL RECOGNITION PARTICLE RECEPTOR SUBUNIT ALPHA"/>
    <property type="match status" value="1"/>
</dbReference>
<evidence type="ECO:0000256" key="3">
    <source>
        <dbReference type="ARBA" id="ARBA00022741"/>
    </source>
</evidence>
<dbReference type="InterPro" id="IPR036225">
    <property type="entry name" value="SRP/SRP_N"/>
</dbReference>
<keyword evidence="4 10" id="KW-0378">Hydrolase</keyword>
<dbReference type="PANTHER" id="PTHR43134">
    <property type="entry name" value="SIGNAL RECOGNITION PARTICLE RECEPTOR SUBUNIT ALPHA"/>
    <property type="match status" value="1"/>
</dbReference>
<dbReference type="SMART" id="SM00962">
    <property type="entry name" value="SRP54"/>
    <property type="match status" value="1"/>
</dbReference>
<comment type="function">
    <text evidence="9 10">Involved in targeting and insertion of nascent membrane proteins into the cytoplasmic membrane. Acts as a receptor for the complex formed by the signal recognition particle (SRP) and the ribosome-nascent chain (RNC). Interaction with SRP-RNC leads to the transfer of the RNC complex to the Sec translocase for insertion into the membrane, the hydrolysis of GTP by both Ffh and FtsY, and the dissociation of the SRP-FtsY complex into the individual components.</text>
</comment>
<dbReference type="Pfam" id="PF00448">
    <property type="entry name" value="SRP54"/>
    <property type="match status" value="1"/>
</dbReference>
<dbReference type="InterPro" id="IPR027417">
    <property type="entry name" value="P-loop_NTPase"/>
</dbReference>
<feature type="compositionally biased region" description="Pro residues" evidence="11">
    <location>
        <begin position="156"/>
        <end position="195"/>
    </location>
</feature>
<evidence type="ECO:0000259" key="14">
    <source>
        <dbReference type="SMART" id="SM00963"/>
    </source>
</evidence>
<organism evidence="15 16">
    <name type="scientific">Alcaligenes pakistanensis</name>
    <dbReference type="NCBI Taxonomy" id="1482717"/>
    <lineage>
        <taxon>Bacteria</taxon>
        <taxon>Pseudomonadati</taxon>
        <taxon>Pseudomonadota</taxon>
        <taxon>Betaproteobacteria</taxon>
        <taxon>Burkholderiales</taxon>
        <taxon>Alcaligenaceae</taxon>
        <taxon>Alcaligenes</taxon>
    </lineage>
</organism>
<name>A0A8H9M8N7_9BURK</name>
<dbReference type="GO" id="GO:0006614">
    <property type="term" value="P:SRP-dependent cotranslational protein targeting to membrane"/>
    <property type="evidence" value="ECO:0007669"/>
    <property type="project" value="InterPro"/>
</dbReference>
<dbReference type="FunFam" id="3.40.50.300:FF:000053">
    <property type="entry name" value="Signal recognition particle receptor FtsY"/>
    <property type="match status" value="1"/>
</dbReference>
<dbReference type="EC" id="3.6.5.4" evidence="10"/>
<dbReference type="GO" id="GO:0005047">
    <property type="term" value="F:signal recognition particle binding"/>
    <property type="evidence" value="ECO:0007669"/>
    <property type="project" value="TreeGrafter"/>
</dbReference>
<dbReference type="InterPro" id="IPR004390">
    <property type="entry name" value="SR_rcpt_FtsY"/>
</dbReference>
<keyword evidence="3 10" id="KW-0547">Nucleotide-binding</keyword>
<proteinExistence type="inferred from homology"/>
<dbReference type="GO" id="GO:0005525">
    <property type="term" value="F:GTP binding"/>
    <property type="evidence" value="ECO:0007669"/>
    <property type="project" value="UniProtKB-UniRule"/>
</dbReference>
<dbReference type="EMBL" id="BMZN01000003">
    <property type="protein sequence ID" value="GHC47827.1"/>
    <property type="molecule type" value="Genomic_DNA"/>
</dbReference>
<dbReference type="HAMAP" id="MF_00920">
    <property type="entry name" value="FtsY"/>
    <property type="match status" value="1"/>
</dbReference>
<keyword evidence="6 10" id="KW-0472">Membrane</keyword>
<protein>
    <recommendedName>
        <fullName evidence="10">Signal recognition particle receptor FtsY</fullName>
        <shortName evidence="10">SRP receptor</shortName>
        <ecNumber evidence="10">3.6.5.4</ecNumber>
    </recommendedName>
</protein>
<dbReference type="CDD" id="cd17874">
    <property type="entry name" value="FtsY"/>
    <property type="match status" value="1"/>
</dbReference>
<dbReference type="SUPFAM" id="SSF52540">
    <property type="entry name" value="P-loop containing nucleoside triphosphate hydrolases"/>
    <property type="match status" value="1"/>
</dbReference>
<feature type="domain" description="SRP54-type proteins GTP-binding" evidence="13">
    <location>
        <begin position="314"/>
        <end position="518"/>
    </location>
</feature>
<dbReference type="Proteomes" id="UP000608923">
    <property type="component" value="Unassembled WGS sequence"/>
</dbReference>